<dbReference type="RefSeq" id="WP_029410312.1">
    <property type="nucleotide sequence ID" value="NZ_CP045670.1"/>
</dbReference>
<proteinExistence type="predicted"/>
<evidence type="ECO:0000259" key="1">
    <source>
        <dbReference type="Pfam" id="PF07670"/>
    </source>
</evidence>
<accession>A0A7S6WNN1</accession>
<dbReference type="InterPro" id="IPR011642">
    <property type="entry name" value="Gate_dom"/>
</dbReference>
<reference evidence="2" key="1">
    <citation type="submission" date="2020-09" db="EMBL/GenBank/DDBJ databases">
        <title>Characterization of Treponema spp. from bovine digital dermatitis in Korea.</title>
        <authorList>
            <person name="Espiritu H.M."/>
            <person name="Cho Y.I."/>
            <person name="Mamuad L."/>
        </authorList>
    </citation>
    <scope>NUCLEOTIDE SEQUENCE [LARGE SCALE GENOMIC DNA]</scope>
    <source>
        <strain evidence="2">KS1</strain>
    </source>
</reference>
<sequence>MDDVKKEKFSILQILKFVVPSVVGVLLLMTPFKLDGASTVMVSVISKLLNKGINSVVPIYILVLIAITVSCLLTLIYKIAKPSFIENNELLKRICNVSYFWVIARFAGLALALMTAFKLGPEIIYSENTGGLILYDLIGGLFTIFLTAGFILPFLIEFGLLEYVGVFLTAVMRPIFRLPGRSAIDCMASWIGDGTIGVALTNKQYEEGYYSAREAAVIATTFSAVSITFCLVVLQNVGLTDYFAQYYLTVSVAGVVAAIIVPRIPPLSLKKDTYLKMQPNAKTEIIPPGFSRHQWGLHLAVKKAETNGNPVQFLKNGTKTVLDLWLGVVPIIMAAGTLALILSEATPVFTWLGKPFEPIFNLLRVPEAAAASSTMVVGFADMVVPSILGASIQSPMTRFIVAAVSVTQLLYMSETGAVILGSKLPVNLSDLFIIFLERTIITIPVVVVMAHLFF</sequence>
<gene>
    <name evidence="2" type="ORF">IFE08_11875</name>
</gene>
<dbReference type="AlphaFoldDB" id="A0A7S6WNN1"/>
<dbReference type="Proteomes" id="UP000593915">
    <property type="component" value="Chromosome"/>
</dbReference>
<feature type="domain" description="Nucleoside transporter/FeoB GTPase Gate" evidence="1">
    <location>
        <begin position="141"/>
        <end position="238"/>
    </location>
</feature>
<dbReference type="Pfam" id="PF07670">
    <property type="entry name" value="Gate"/>
    <property type="match status" value="1"/>
</dbReference>
<dbReference type="EMBL" id="CP061839">
    <property type="protein sequence ID" value="QOW60493.1"/>
    <property type="molecule type" value="Genomic_DNA"/>
</dbReference>
<evidence type="ECO:0000313" key="2">
    <source>
        <dbReference type="EMBL" id="QOW60493.1"/>
    </source>
</evidence>
<organism evidence="2">
    <name type="scientific">Treponema pedis</name>
    <dbReference type="NCBI Taxonomy" id="409322"/>
    <lineage>
        <taxon>Bacteria</taxon>
        <taxon>Pseudomonadati</taxon>
        <taxon>Spirochaetota</taxon>
        <taxon>Spirochaetia</taxon>
        <taxon>Spirochaetales</taxon>
        <taxon>Treponemataceae</taxon>
        <taxon>Treponema</taxon>
    </lineage>
</organism>
<name>A0A7S6WNN1_9SPIR</name>
<protein>
    <submittedName>
        <fullName evidence="2">YjiH family protein</fullName>
    </submittedName>
</protein>